<evidence type="ECO:0000313" key="9">
    <source>
        <dbReference type="Proteomes" id="UP000181951"/>
    </source>
</evidence>
<keyword evidence="3 4" id="KW-0067">ATP-binding</keyword>
<evidence type="ECO:0000256" key="3">
    <source>
        <dbReference type="ARBA" id="ARBA00022840"/>
    </source>
</evidence>
<dbReference type="PROSITE" id="PS50901">
    <property type="entry name" value="FTSK"/>
    <property type="match status" value="1"/>
</dbReference>
<dbReference type="SUPFAM" id="SSF52540">
    <property type="entry name" value="P-loop containing nucleoside triphosphate hydrolases"/>
    <property type="match status" value="1"/>
</dbReference>
<dbReference type="AlphaFoldDB" id="A0A1H8HSN5"/>
<evidence type="ECO:0000259" key="6">
    <source>
        <dbReference type="PROSITE" id="PS50006"/>
    </source>
</evidence>
<dbReference type="PANTHER" id="PTHR22683">
    <property type="entry name" value="SPORULATION PROTEIN RELATED"/>
    <property type="match status" value="1"/>
</dbReference>
<dbReference type="Pfam" id="PF01580">
    <property type="entry name" value="FtsK_SpoIIIE"/>
    <property type="match status" value="1"/>
</dbReference>
<feature type="compositionally biased region" description="Gly residues" evidence="5">
    <location>
        <begin position="410"/>
        <end position="436"/>
    </location>
</feature>
<feature type="compositionally biased region" description="Basic and acidic residues" evidence="5">
    <location>
        <begin position="280"/>
        <end position="313"/>
    </location>
</feature>
<dbReference type="GO" id="GO:0003677">
    <property type="term" value="F:DNA binding"/>
    <property type="evidence" value="ECO:0007669"/>
    <property type="project" value="InterPro"/>
</dbReference>
<protein>
    <submittedName>
        <fullName evidence="8">FHA domain-containing protein</fullName>
    </submittedName>
</protein>
<name>A0A1H8HSN5_9ACTN</name>
<sequence>MQIRLTVLGPRGGRTRLSPAGRCDVLITAPEGTELGTVAGALASAAGSAQQGGRSASTSVALYAGTQRLSPTAVLGAPPLVDGALLSLHAPAEQQGDHGRYGRFGQYGAPPAELARLHVVGGPDAGGVHLLQGGQARVGRSADADVPLDDPDVSRLHCEVAVGADGQVTVHDLDSTNGTMLDGEALGPRPQPFPPGALLQIGESTLRLDAAHSAVPPVLASQPDGDGHLRVSLPWPAHTAAPAGPEPSGGTAGHDRPQHSTHSAQESGAGSEGRGGGGGRGDDGDHAGRGDGVDRAERADQVDHEGRVEEPHAATRYGLFAQTDPAGGVPAAGSAGGAPGLPPMPEGPPASYGVPGQRASSGAAGSARLTTGSISAVPGGAPADRLGGGAPRGGSGGQVPAPRREAGETPGAGGSRAPGGSGDSGPGASRPGGPGDPGTHPSLPRQAAGSSDGFAETVTHAGRAGWTQAAEAAAPGTAGGTGVTGGAGGTSGQDGGERRRATGERSRGTRAVEAGRARSGGPVGAISAWARRRLAPGRAAADPADSGEAEALRERWPDPATVLLTALGPGRRLWERDAAHPDALTVRLGTAELMSEDGTRRLPSVPFTVDLRAPETAALTLSGPRPRMTGLARAVLAQLCALHAPAALEVVLLSADRARSADQRTEEWSWLNWLPHLRPGHGQDCRLLLAYDREQAQARIAELARRVEDGPLGTSWAVAPQDAVTAATAAYEGPFTLVVADGDPGSAALRDALGRIAVAGPSAGVHVLCLAEAGEQPAIGSGAVARLSGDVATTLHIERPGHRVPGDRLPLPDEVVLDAVSADWAEHFARALAPLRETDAETPRSRNALPATVRLLDELDLALATPAKIGARWAEAATAATAAAGARAVLGQGAAGRVAVDLVAEGPHAMVGGAPGAGKTELLRSLAAALAAGERPERLALVLVDGAGGERGEGLAACADLPHVATRLVASDPLRMREFAQGLTAELKRRAEVLGEQDFAAWHAGQAVAAAATQPAGSAHPLSPSVREKPADADSDAAGGGDDERDGDDGDDGTGARRERAAQPAMPRLVVLVDDFDALVAPGLGSPGRPAAGSVVRALEAVARDGERLGVHLVASTGRPERTEGTEADERARLRVALRMPDPESAALLVSVEDPAGLDDALPGRGYLRRPGGGVTLFQGARVSARIPRTATLRPTVVPLEWERMGDPPARRQVRELGNGPTDLALLASALQRAAESPQEDARR</sequence>
<dbReference type="PANTHER" id="PTHR22683:SF1">
    <property type="entry name" value="TYPE VII SECRETION SYSTEM PROTEIN ESSC"/>
    <property type="match status" value="1"/>
</dbReference>
<feature type="compositionally biased region" description="Gly residues" evidence="5">
    <location>
        <begin position="386"/>
        <end position="397"/>
    </location>
</feature>
<keyword evidence="1" id="KW-0597">Phosphoprotein</keyword>
<dbReference type="PROSITE" id="PS50006">
    <property type="entry name" value="FHA_DOMAIN"/>
    <property type="match status" value="1"/>
</dbReference>
<dbReference type="Pfam" id="PF00498">
    <property type="entry name" value="FHA"/>
    <property type="match status" value="1"/>
</dbReference>
<dbReference type="GO" id="GO:0005524">
    <property type="term" value="F:ATP binding"/>
    <property type="evidence" value="ECO:0007669"/>
    <property type="project" value="UniProtKB-UniRule"/>
</dbReference>
<feature type="compositionally biased region" description="Basic and acidic residues" evidence="5">
    <location>
        <begin position="495"/>
        <end position="507"/>
    </location>
</feature>
<evidence type="ECO:0000256" key="5">
    <source>
        <dbReference type="SAM" id="MobiDB-lite"/>
    </source>
</evidence>
<feature type="compositionally biased region" description="Low complexity" evidence="5">
    <location>
        <begin position="1012"/>
        <end position="1021"/>
    </location>
</feature>
<dbReference type="SMART" id="SM00240">
    <property type="entry name" value="FHA"/>
    <property type="match status" value="1"/>
</dbReference>
<feature type="compositionally biased region" description="Low complexity" evidence="5">
    <location>
        <begin position="356"/>
        <end position="385"/>
    </location>
</feature>
<evidence type="ECO:0000256" key="2">
    <source>
        <dbReference type="ARBA" id="ARBA00022741"/>
    </source>
</evidence>
<evidence type="ECO:0000256" key="4">
    <source>
        <dbReference type="PROSITE-ProRule" id="PRU00289"/>
    </source>
</evidence>
<evidence type="ECO:0000259" key="7">
    <source>
        <dbReference type="PROSITE" id="PS50901"/>
    </source>
</evidence>
<dbReference type="InterPro" id="IPR050206">
    <property type="entry name" value="FtsK/SpoIIIE/SftA"/>
</dbReference>
<reference evidence="8 9" key="1">
    <citation type="submission" date="2016-10" db="EMBL/GenBank/DDBJ databases">
        <authorList>
            <person name="de Groot N.N."/>
        </authorList>
    </citation>
    <scope>NUCLEOTIDE SEQUENCE [LARGE SCALE GENOMIC DNA]</scope>
    <source>
        <strain evidence="8 9">CGMCC 4.2026</strain>
    </source>
</reference>
<proteinExistence type="predicted"/>
<dbReference type="SUPFAM" id="SSF49879">
    <property type="entry name" value="SMAD/FHA domain"/>
    <property type="match status" value="1"/>
</dbReference>
<dbReference type="OrthoDB" id="9807790at2"/>
<gene>
    <name evidence="8" type="ORF">SAMN05216267_100727</name>
</gene>
<feature type="region of interest" description="Disordered" evidence="5">
    <location>
        <begin position="177"/>
        <end position="197"/>
    </location>
</feature>
<dbReference type="SMART" id="SM00382">
    <property type="entry name" value="AAA"/>
    <property type="match status" value="1"/>
</dbReference>
<evidence type="ECO:0000313" key="8">
    <source>
        <dbReference type="EMBL" id="SEN59005.1"/>
    </source>
</evidence>
<dbReference type="RefSeq" id="WP_075016569.1">
    <property type="nucleotide sequence ID" value="NZ_FODD01000007.1"/>
</dbReference>
<dbReference type="InterPro" id="IPR027417">
    <property type="entry name" value="P-loop_NTPase"/>
</dbReference>
<dbReference type="Gene3D" id="2.60.200.20">
    <property type="match status" value="1"/>
</dbReference>
<feature type="compositionally biased region" description="Gly residues" evidence="5">
    <location>
        <begin position="477"/>
        <end position="494"/>
    </location>
</feature>
<dbReference type="InterPro" id="IPR002543">
    <property type="entry name" value="FtsK_dom"/>
</dbReference>
<dbReference type="InterPro" id="IPR003593">
    <property type="entry name" value="AAA+_ATPase"/>
</dbReference>
<dbReference type="CDD" id="cd00060">
    <property type="entry name" value="FHA"/>
    <property type="match status" value="1"/>
</dbReference>
<feature type="region of interest" description="Disordered" evidence="5">
    <location>
        <begin position="1012"/>
        <end position="1063"/>
    </location>
</feature>
<feature type="compositionally biased region" description="Acidic residues" evidence="5">
    <location>
        <begin position="1041"/>
        <end position="1052"/>
    </location>
</feature>
<dbReference type="STRING" id="310780.SAMN05216267_100727"/>
<feature type="domain" description="FHA" evidence="6">
    <location>
        <begin position="136"/>
        <end position="186"/>
    </location>
</feature>
<dbReference type="InterPro" id="IPR000253">
    <property type="entry name" value="FHA_dom"/>
</dbReference>
<dbReference type="Gene3D" id="3.40.50.300">
    <property type="entry name" value="P-loop containing nucleotide triphosphate hydrolases"/>
    <property type="match status" value="2"/>
</dbReference>
<evidence type="ECO:0000256" key="1">
    <source>
        <dbReference type="ARBA" id="ARBA00022553"/>
    </source>
</evidence>
<feature type="compositionally biased region" description="Low complexity" evidence="5">
    <location>
        <begin position="467"/>
        <end position="476"/>
    </location>
</feature>
<feature type="compositionally biased region" description="Gly residues" evidence="5">
    <location>
        <begin position="270"/>
        <end position="279"/>
    </location>
</feature>
<organism evidence="8 9">
    <name type="scientific">Actinacidiphila rubida</name>
    <dbReference type="NCBI Taxonomy" id="310780"/>
    <lineage>
        <taxon>Bacteria</taxon>
        <taxon>Bacillati</taxon>
        <taxon>Actinomycetota</taxon>
        <taxon>Actinomycetes</taxon>
        <taxon>Kitasatosporales</taxon>
        <taxon>Streptomycetaceae</taxon>
        <taxon>Actinacidiphila</taxon>
    </lineage>
</organism>
<dbReference type="InterPro" id="IPR008984">
    <property type="entry name" value="SMAD_FHA_dom_sf"/>
</dbReference>
<feature type="region of interest" description="Disordered" evidence="5">
    <location>
        <begin position="467"/>
        <end position="521"/>
    </location>
</feature>
<accession>A0A1H8HSN5</accession>
<keyword evidence="2 4" id="KW-0547">Nucleotide-binding</keyword>
<feature type="binding site" evidence="4">
    <location>
        <begin position="913"/>
        <end position="920"/>
    </location>
    <ligand>
        <name>ATP</name>
        <dbReference type="ChEBI" id="CHEBI:30616"/>
    </ligand>
</feature>
<keyword evidence="9" id="KW-1185">Reference proteome</keyword>
<dbReference type="Proteomes" id="UP000181951">
    <property type="component" value="Unassembled WGS sequence"/>
</dbReference>
<feature type="domain" description="FtsK" evidence="7">
    <location>
        <begin position="895"/>
        <end position="1147"/>
    </location>
</feature>
<dbReference type="EMBL" id="FODD01000007">
    <property type="protein sequence ID" value="SEN59005.1"/>
    <property type="molecule type" value="Genomic_DNA"/>
</dbReference>
<feature type="region of interest" description="Disordered" evidence="5">
    <location>
        <begin position="217"/>
        <end position="453"/>
    </location>
</feature>